<evidence type="ECO:0000313" key="2">
    <source>
        <dbReference type="EMBL" id="KAK3054077.1"/>
    </source>
</evidence>
<dbReference type="PANTHER" id="PTHR43712:SF4">
    <property type="entry name" value="O-METHYLTRANSFERASE DOMAIN-CONTAINING PROTEIN"/>
    <property type="match status" value="1"/>
</dbReference>
<reference evidence="2" key="1">
    <citation type="submission" date="2023-04" db="EMBL/GenBank/DDBJ databases">
        <title>Black Yeasts Isolated from many extreme environments.</title>
        <authorList>
            <person name="Coleine C."/>
            <person name="Stajich J.E."/>
            <person name="Selbmann L."/>
        </authorList>
    </citation>
    <scope>NUCLEOTIDE SEQUENCE</scope>
    <source>
        <strain evidence="2">CCFEE 5312</strain>
    </source>
</reference>
<dbReference type="PANTHER" id="PTHR43712">
    <property type="entry name" value="PUTATIVE (AFU_ORTHOLOGUE AFUA_4G14580)-RELATED"/>
    <property type="match status" value="1"/>
</dbReference>
<gene>
    <name evidence="2" type="ORF">LTR09_004855</name>
</gene>
<comment type="caution">
    <text evidence="2">The sequence shown here is derived from an EMBL/GenBank/DDBJ whole genome shotgun (WGS) entry which is preliminary data.</text>
</comment>
<dbReference type="InterPro" id="IPR036390">
    <property type="entry name" value="WH_DNA-bd_sf"/>
</dbReference>
<dbReference type="InterPro" id="IPR012967">
    <property type="entry name" value="COMT_dimerisation"/>
</dbReference>
<name>A0AAJ0DHD1_9PEZI</name>
<organism evidence="2 3">
    <name type="scientific">Extremus antarcticus</name>
    <dbReference type="NCBI Taxonomy" id="702011"/>
    <lineage>
        <taxon>Eukaryota</taxon>
        <taxon>Fungi</taxon>
        <taxon>Dikarya</taxon>
        <taxon>Ascomycota</taxon>
        <taxon>Pezizomycotina</taxon>
        <taxon>Dothideomycetes</taxon>
        <taxon>Dothideomycetidae</taxon>
        <taxon>Mycosphaerellales</taxon>
        <taxon>Extremaceae</taxon>
        <taxon>Extremus</taxon>
    </lineage>
</organism>
<keyword evidence="3" id="KW-1185">Reference proteome</keyword>
<dbReference type="AlphaFoldDB" id="A0AAJ0DHD1"/>
<feature type="domain" description="O-methyltransferase dimerisation" evidence="1">
    <location>
        <begin position="4"/>
        <end position="65"/>
    </location>
</feature>
<dbReference type="SUPFAM" id="SSF46785">
    <property type="entry name" value="Winged helix' DNA-binding domain"/>
    <property type="match status" value="1"/>
</dbReference>
<protein>
    <recommendedName>
        <fullName evidence="1">O-methyltransferase dimerisation domain-containing protein</fullName>
    </recommendedName>
</protein>
<dbReference type="EMBL" id="JAWDJX010000013">
    <property type="protein sequence ID" value="KAK3054077.1"/>
    <property type="molecule type" value="Genomic_DNA"/>
</dbReference>
<proteinExistence type="predicted"/>
<evidence type="ECO:0000313" key="3">
    <source>
        <dbReference type="Proteomes" id="UP001271007"/>
    </source>
</evidence>
<dbReference type="InterPro" id="IPR036388">
    <property type="entry name" value="WH-like_DNA-bd_sf"/>
</dbReference>
<dbReference type="Proteomes" id="UP001271007">
    <property type="component" value="Unassembled WGS sequence"/>
</dbReference>
<evidence type="ECO:0000259" key="1">
    <source>
        <dbReference type="Pfam" id="PF08100"/>
    </source>
</evidence>
<dbReference type="Gene3D" id="1.10.10.10">
    <property type="entry name" value="Winged helix-like DNA-binding domain superfamily/Winged helix DNA-binding domain"/>
    <property type="match status" value="1"/>
</dbReference>
<dbReference type="GO" id="GO:0046983">
    <property type="term" value="F:protein dimerization activity"/>
    <property type="evidence" value="ECO:0007669"/>
    <property type="project" value="InterPro"/>
</dbReference>
<accession>A0AAJ0DHD1</accession>
<sequence>MIGVDLGIFGLLQERSPQTKEELARASKCDEVLMGRILATLVSFSILNQLDVNSFAATPVCATLADPKYQAWLDSAVRISSCAWTATPDFLRETGYQNPSSNTKTAFAKGYGYPDGVPFFRNSAGTS</sequence>
<dbReference type="Pfam" id="PF08100">
    <property type="entry name" value="Dimerisation"/>
    <property type="match status" value="1"/>
</dbReference>